<comment type="function">
    <text evidence="5">This is one of the proteins that binds to the 5S RNA in the ribosome where it forms part of the central protuberance.</text>
</comment>
<comment type="similarity">
    <text evidence="5">Belongs to the bacterial ribosomal protein bL25 family. CTC subfamily.</text>
</comment>
<dbReference type="InterPro" id="IPR029751">
    <property type="entry name" value="Ribosomal_L25_dom"/>
</dbReference>
<comment type="subunit">
    <text evidence="5">Part of the 50S ribosomal subunit; part of the 5S rRNA/L5/L18/L25 subcomplex. Contacts the 5S rRNA. Binds to the 5S rRNA independently of L5 and L18.</text>
</comment>
<dbReference type="Pfam" id="PF14693">
    <property type="entry name" value="Ribosomal_TL5_C"/>
    <property type="match status" value="1"/>
</dbReference>
<gene>
    <name evidence="5" type="primary">rplY</name>
    <name evidence="5" type="synonym">ctc</name>
    <name evidence="9" type="ORF">A2841_01275</name>
</gene>
<protein>
    <recommendedName>
        <fullName evidence="5">Large ribosomal subunit protein bL25</fullName>
    </recommendedName>
    <alternativeName>
        <fullName evidence="5">General stress protein CTC</fullName>
    </alternativeName>
</protein>
<evidence type="ECO:0000256" key="2">
    <source>
        <dbReference type="ARBA" id="ARBA00022884"/>
    </source>
</evidence>
<proteinExistence type="inferred from homology"/>
<dbReference type="PANTHER" id="PTHR33284">
    <property type="entry name" value="RIBOSOMAL PROTEIN L25/GLN-TRNA SYNTHETASE, ANTI-CODON-BINDING DOMAIN-CONTAINING PROTEIN"/>
    <property type="match status" value="1"/>
</dbReference>
<evidence type="ECO:0000256" key="6">
    <source>
        <dbReference type="SAM" id="MobiDB-lite"/>
    </source>
</evidence>
<feature type="domain" description="Large ribosomal subunit protein bL25 L25" evidence="7">
    <location>
        <begin position="5"/>
        <end position="90"/>
    </location>
</feature>
<dbReference type="Pfam" id="PF01386">
    <property type="entry name" value="Ribosomal_L25p"/>
    <property type="match status" value="1"/>
</dbReference>
<feature type="region of interest" description="Disordered" evidence="6">
    <location>
        <begin position="189"/>
        <end position="224"/>
    </location>
</feature>
<dbReference type="AlphaFoldDB" id="A0A1F6C3A0"/>
<accession>A0A1F6C3A0</accession>
<keyword evidence="4 5" id="KW-0687">Ribonucleoprotein</keyword>
<keyword evidence="3 5" id="KW-0689">Ribosomal protein</keyword>
<keyword evidence="2 5" id="KW-0694">RNA-binding</keyword>
<dbReference type="InterPro" id="IPR020056">
    <property type="entry name" value="Rbsml_bL25/Gln-tRNA_synth_N"/>
</dbReference>
<evidence type="ECO:0000256" key="4">
    <source>
        <dbReference type="ARBA" id="ARBA00023274"/>
    </source>
</evidence>
<dbReference type="InterPro" id="IPR020930">
    <property type="entry name" value="Ribosomal_uL5_bac-type"/>
</dbReference>
<evidence type="ECO:0000256" key="1">
    <source>
        <dbReference type="ARBA" id="ARBA00022730"/>
    </source>
</evidence>
<evidence type="ECO:0000313" key="9">
    <source>
        <dbReference type="EMBL" id="OGG43533.1"/>
    </source>
</evidence>
<dbReference type="GO" id="GO:0003735">
    <property type="term" value="F:structural constituent of ribosome"/>
    <property type="evidence" value="ECO:0007669"/>
    <property type="project" value="InterPro"/>
</dbReference>
<evidence type="ECO:0000259" key="7">
    <source>
        <dbReference type="Pfam" id="PF01386"/>
    </source>
</evidence>
<organism evidence="9 10">
    <name type="scientific">Candidatus Kaiserbacteria bacterium RIFCSPHIGHO2_01_FULL_48_10</name>
    <dbReference type="NCBI Taxonomy" id="1798476"/>
    <lineage>
        <taxon>Bacteria</taxon>
        <taxon>Candidatus Kaiseribacteriota</taxon>
    </lineage>
</organism>
<dbReference type="EMBL" id="MFKP01000038">
    <property type="protein sequence ID" value="OGG43533.1"/>
    <property type="molecule type" value="Genomic_DNA"/>
</dbReference>
<dbReference type="InterPro" id="IPR011035">
    <property type="entry name" value="Ribosomal_bL25/Gln-tRNA_synth"/>
</dbReference>
<dbReference type="InterPro" id="IPR037121">
    <property type="entry name" value="Ribosomal_bL25_C"/>
</dbReference>
<evidence type="ECO:0000259" key="8">
    <source>
        <dbReference type="Pfam" id="PF14693"/>
    </source>
</evidence>
<sequence length="224" mass="23792">MITELKAAKRSKTGKEVAGLRKIGTMPAVVYGPKQEALSIEVSTKDFGKVLDEAGESTVINLSIDGEGHNVLIHEVDRDPISDMPRHADFYAIVKGQKVKVHIPLVFVGESAAVKEGANLVKALHEIEVEADPMNLPHELNADIALLATVGAQLTAKDIVLPEGVSLVTDGDEVVATILEAKEEVEEPVAQVDMTAIGDSVERGKGEEEGEAGAADAEAKEEKK</sequence>
<evidence type="ECO:0000256" key="5">
    <source>
        <dbReference type="HAMAP-Rule" id="MF_01334"/>
    </source>
</evidence>
<dbReference type="SUPFAM" id="SSF50715">
    <property type="entry name" value="Ribosomal protein L25-like"/>
    <property type="match status" value="1"/>
</dbReference>
<dbReference type="HAMAP" id="MF_01334">
    <property type="entry name" value="Ribosomal_bL25_CTC"/>
    <property type="match status" value="1"/>
</dbReference>
<dbReference type="InterPro" id="IPR001021">
    <property type="entry name" value="Ribosomal_bL25_long"/>
</dbReference>
<evidence type="ECO:0000256" key="3">
    <source>
        <dbReference type="ARBA" id="ARBA00022980"/>
    </source>
</evidence>
<dbReference type="Proteomes" id="UP000178249">
    <property type="component" value="Unassembled WGS sequence"/>
</dbReference>
<dbReference type="GO" id="GO:0022625">
    <property type="term" value="C:cytosolic large ribosomal subunit"/>
    <property type="evidence" value="ECO:0007669"/>
    <property type="project" value="TreeGrafter"/>
</dbReference>
<dbReference type="CDD" id="cd00495">
    <property type="entry name" value="Ribosomal_L25_TL5_CTC"/>
    <property type="match status" value="1"/>
</dbReference>
<comment type="caution">
    <text evidence="9">The sequence shown here is derived from an EMBL/GenBank/DDBJ whole genome shotgun (WGS) entry which is preliminary data.</text>
</comment>
<dbReference type="NCBIfam" id="TIGR00731">
    <property type="entry name" value="bL25_bact_ctc"/>
    <property type="match status" value="1"/>
</dbReference>
<name>A0A1F6C3A0_9BACT</name>
<dbReference type="Gene3D" id="2.40.240.10">
    <property type="entry name" value="Ribosomal Protein L25, Chain P"/>
    <property type="match status" value="1"/>
</dbReference>
<dbReference type="Gene3D" id="2.170.120.20">
    <property type="entry name" value="Ribosomal protein L25, beta domain"/>
    <property type="match status" value="1"/>
</dbReference>
<dbReference type="InterPro" id="IPR020057">
    <property type="entry name" value="Ribosomal_bL25_b-dom"/>
</dbReference>
<keyword evidence="1 5" id="KW-0699">rRNA-binding</keyword>
<feature type="domain" description="Large ribosomal subunit protein bL25 beta" evidence="8">
    <location>
        <begin position="98"/>
        <end position="181"/>
    </location>
</feature>
<dbReference type="GO" id="GO:0008097">
    <property type="term" value="F:5S rRNA binding"/>
    <property type="evidence" value="ECO:0007669"/>
    <property type="project" value="InterPro"/>
</dbReference>
<dbReference type="GO" id="GO:0006412">
    <property type="term" value="P:translation"/>
    <property type="evidence" value="ECO:0007669"/>
    <property type="project" value="UniProtKB-UniRule"/>
</dbReference>
<reference evidence="9 10" key="1">
    <citation type="journal article" date="2016" name="Nat. Commun.">
        <title>Thousands of microbial genomes shed light on interconnected biogeochemical processes in an aquifer system.</title>
        <authorList>
            <person name="Anantharaman K."/>
            <person name="Brown C.T."/>
            <person name="Hug L.A."/>
            <person name="Sharon I."/>
            <person name="Castelle C.J."/>
            <person name="Probst A.J."/>
            <person name="Thomas B.C."/>
            <person name="Singh A."/>
            <person name="Wilkins M.J."/>
            <person name="Karaoz U."/>
            <person name="Brodie E.L."/>
            <person name="Williams K.H."/>
            <person name="Hubbard S.S."/>
            <person name="Banfield J.F."/>
        </authorList>
    </citation>
    <scope>NUCLEOTIDE SEQUENCE [LARGE SCALE GENOMIC DNA]</scope>
</reference>
<evidence type="ECO:0000313" key="10">
    <source>
        <dbReference type="Proteomes" id="UP000178249"/>
    </source>
</evidence>
<dbReference type="PANTHER" id="PTHR33284:SF1">
    <property type="entry name" value="RIBOSOMAL PROTEIN L25_GLN-TRNA SYNTHETASE, ANTI-CODON-BINDING DOMAIN-CONTAINING PROTEIN"/>
    <property type="match status" value="1"/>
</dbReference>